<feature type="signal peptide" evidence="1">
    <location>
        <begin position="1"/>
        <end position="23"/>
    </location>
</feature>
<keyword evidence="1" id="KW-0732">Signal</keyword>
<keyword evidence="3" id="KW-1185">Reference proteome</keyword>
<dbReference type="EMBL" id="JAOPGA020001558">
    <property type="protein sequence ID" value="KAL0489463.1"/>
    <property type="molecule type" value="Genomic_DNA"/>
</dbReference>
<evidence type="ECO:0000313" key="2">
    <source>
        <dbReference type="EMBL" id="KAL0489463.1"/>
    </source>
</evidence>
<organism evidence="2 3">
    <name type="scientific">Acrasis kona</name>
    <dbReference type="NCBI Taxonomy" id="1008807"/>
    <lineage>
        <taxon>Eukaryota</taxon>
        <taxon>Discoba</taxon>
        <taxon>Heterolobosea</taxon>
        <taxon>Tetramitia</taxon>
        <taxon>Eutetramitia</taxon>
        <taxon>Acrasidae</taxon>
        <taxon>Acrasis</taxon>
    </lineage>
</organism>
<sequence>MWFSVLWRLLKRILRILVPFRRAKDDGVEKCKEDASQIYTVTSLDMLANQHQEAASDVNHAISVIVNPLPIENKDTKHQMVSMSTTAGDMPYYDERSKWEAMRLKKHFTVQSSLMLKENETTYVGAFAVSTELRTVKKSPLSCTNIAEFSVFTICTTTVVTDRVYACKECYISVYDSTLRQAIWITSCYYIVQECHRRRGVDSKIIKAIKRLKNNDFSLC</sequence>
<comment type="caution">
    <text evidence="2">The sequence shown here is derived from an EMBL/GenBank/DDBJ whole genome shotgun (WGS) entry which is preliminary data.</text>
</comment>
<evidence type="ECO:0000256" key="1">
    <source>
        <dbReference type="SAM" id="SignalP"/>
    </source>
</evidence>
<feature type="chain" id="PRO_5043385724" evidence="1">
    <location>
        <begin position="24"/>
        <end position="220"/>
    </location>
</feature>
<dbReference type="Proteomes" id="UP001431209">
    <property type="component" value="Unassembled WGS sequence"/>
</dbReference>
<protein>
    <submittedName>
        <fullName evidence="2">Mannose-1-phosphate guanyltransferase beta</fullName>
    </submittedName>
</protein>
<proteinExistence type="predicted"/>
<gene>
    <name evidence="2" type="ORF">AKO1_009186</name>
</gene>
<reference evidence="2 3" key="1">
    <citation type="submission" date="2024-03" db="EMBL/GenBank/DDBJ databases">
        <title>The Acrasis kona genome and developmental transcriptomes reveal deep origins of eukaryotic multicellular pathways.</title>
        <authorList>
            <person name="Sheikh S."/>
            <person name="Fu C.-J."/>
            <person name="Brown M.W."/>
            <person name="Baldauf S.L."/>
        </authorList>
    </citation>
    <scope>NUCLEOTIDE SEQUENCE [LARGE SCALE GENOMIC DNA]</scope>
    <source>
        <strain evidence="2 3">ATCC MYA-3509</strain>
    </source>
</reference>
<accession>A0AAW2ZJA3</accession>
<dbReference type="AlphaFoldDB" id="A0AAW2ZJA3"/>
<evidence type="ECO:0000313" key="3">
    <source>
        <dbReference type="Proteomes" id="UP001431209"/>
    </source>
</evidence>
<name>A0AAW2ZJA3_9EUKA</name>